<feature type="compositionally biased region" description="Basic and acidic residues" evidence="1">
    <location>
        <begin position="44"/>
        <end position="53"/>
    </location>
</feature>
<protein>
    <submittedName>
        <fullName evidence="2 3">Uncharacterized protein</fullName>
    </submittedName>
</protein>
<feature type="compositionally biased region" description="Basic and acidic residues" evidence="1">
    <location>
        <begin position="219"/>
        <end position="232"/>
    </location>
</feature>
<feature type="compositionally biased region" description="Basic residues" evidence="1">
    <location>
        <begin position="205"/>
        <end position="218"/>
    </location>
</feature>
<proteinExistence type="predicted"/>
<feature type="compositionally biased region" description="Gly residues" evidence="1">
    <location>
        <begin position="247"/>
        <end position="260"/>
    </location>
</feature>
<sequence length="260" mass="28576">MALPHDHDPPPDAFPECFLRAPSIPQDDSSSHRQPTPALAADHAQSKRPEPHLESFSSHACRDCGGAVLIDQKDKTETDICLLCLLSKIDASPEEQLKTEQNDTELFLDTSSRPHENQDPKNTKRAWGDVERTAHRQACIGKKRLTLQEKAEIIQLYYRAGQEESPMKQMTIAETYGKSRAAISKLLRPENAHRVMVRFAEKKKAGAKGRPGQRGRGRARPEGKQGDGKEEVGASSSQGKSKAMGEAGLGEAGSLYQGGW</sequence>
<dbReference type="AlphaFoldDB" id="L1JEB7"/>
<accession>L1JEB7</accession>
<gene>
    <name evidence="2" type="ORF">GUITHDRAFT_107688</name>
</gene>
<dbReference type="RefSeq" id="XP_005833464.1">
    <property type="nucleotide sequence ID" value="XM_005833407.1"/>
</dbReference>
<keyword evidence="4" id="KW-1185">Reference proteome</keyword>
<evidence type="ECO:0000313" key="2">
    <source>
        <dbReference type="EMBL" id="EKX46484.1"/>
    </source>
</evidence>
<name>L1JEB7_GUITC</name>
<dbReference type="PaxDb" id="55529-EKX46484"/>
<evidence type="ECO:0000313" key="4">
    <source>
        <dbReference type="Proteomes" id="UP000011087"/>
    </source>
</evidence>
<dbReference type="EMBL" id="JH992994">
    <property type="protein sequence ID" value="EKX46484.1"/>
    <property type="molecule type" value="Genomic_DNA"/>
</dbReference>
<reference evidence="2 4" key="1">
    <citation type="journal article" date="2012" name="Nature">
        <title>Algal genomes reveal evolutionary mosaicism and the fate of nucleomorphs.</title>
        <authorList>
            <consortium name="DOE Joint Genome Institute"/>
            <person name="Curtis B.A."/>
            <person name="Tanifuji G."/>
            <person name="Burki F."/>
            <person name="Gruber A."/>
            <person name="Irimia M."/>
            <person name="Maruyama S."/>
            <person name="Arias M.C."/>
            <person name="Ball S.G."/>
            <person name="Gile G.H."/>
            <person name="Hirakawa Y."/>
            <person name="Hopkins J.F."/>
            <person name="Kuo A."/>
            <person name="Rensing S.A."/>
            <person name="Schmutz J."/>
            <person name="Symeonidi A."/>
            <person name="Elias M."/>
            <person name="Eveleigh R.J."/>
            <person name="Herman E.K."/>
            <person name="Klute M.J."/>
            <person name="Nakayama T."/>
            <person name="Obornik M."/>
            <person name="Reyes-Prieto A."/>
            <person name="Armbrust E.V."/>
            <person name="Aves S.J."/>
            <person name="Beiko R.G."/>
            <person name="Coutinho P."/>
            <person name="Dacks J.B."/>
            <person name="Durnford D.G."/>
            <person name="Fast N.M."/>
            <person name="Green B.R."/>
            <person name="Grisdale C.J."/>
            <person name="Hempel F."/>
            <person name="Henrissat B."/>
            <person name="Hoppner M.P."/>
            <person name="Ishida K."/>
            <person name="Kim E."/>
            <person name="Koreny L."/>
            <person name="Kroth P.G."/>
            <person name="Liu Y."/>
            <person name="Malik S.B."/>
            <person name="Maier U.G."/>
            <person name="McRose D."/>
            <person name="Mock T."/>
            <person name="Neilson J.A."/>
            <person name="Onodera N.T."/>
            <person name="Poole A.M."/>
            <person name="Pritham E.J."/>
            <person name="Richards T.A."/>
            <person name="Rocap G."/>
            <person name="Roy S.W."/>
            <person name="Sarai C."/>
            <person name="Schaack S."/>
            <person name="Shirato S."/>
            <person name="Slamovits C.H."/>
            <person name="Spencer D.F."/>
            <person name="Suzuki S."/>
            <person name="Worden A.Z."/>
            <person name="Zauner S."/>
            <person name="Barry K."/>
            <person name="Bell C."/>
            <person name="Bharti A.K."/>
            <person name="Crow J.A."/>
            <person name="Grimwood J."/>
            <person name="Kramer R."/>
            <person name="Lindquist E."/>
            <person name="Lucas S."/>
            <person name="Salamov A."/>
            <person name="McFadden G.I."/>
            <person name="Lane C.E."/>
            <person name="Keeling P.J."/>
            <person name="Gray M.W."/>
            <person name="Grigoriev I.V."/>
            <person name="Archibald J.M."/>
        </authorList>
    </citation>
    <scope>NUCLEOTIDE SEQUENCE</scope>
    <source>
        <strain evidence="2 4">CCMP2712</strain>
    </source>
</reference>
<dbReference type="Proteomes" id="UP000011087">
    <property type="component" value="Unassembled WGS sequence"/>
</dbReference>
<evidence type="ECO:0000313" key="3">
    <source>
        <dbReference type="EnsemblProtists" id="EKX46484"/>
    </source>
</evidence>
<reference evidence="4" key="2">
    <citation type="submission" date="2012-11" db="EMBL/GenBank/DDBJ databases">
        <authorList>
            <person name="Kuo A."/>
            <person name="Curtis B.A."/>
            <person name="Tanifuji G."/>
            <person name="Burki F."/>
            <person name="Gruber A."/>
            <person name="Irimia M."/>
            <person name="Maruyama S."/>
            <person name="Arias M.C."/>
            <person name="Ball S.G."/>
            <person name="Gile G.H."/>
            <person name="Hirakawa Y."/>
            <person name="Hopkins J.F."/>
            <person name="Rensing S.A."/>
            <person name="Schmutz J."/>
            <person name="Symeonidi A."/>
            <person name="Elias M."/>
            <person name="Eveleigh R.J."/>
            <person name="Herman E.K."/>
            <person name="Klute M.J."/>
            <person name="Nakayama T."/>
            <person name="Obornik M."/>
            <person name="Reyes-Prieto A."/>
            <person name="Armbrust E.V."/>
            <person name="Aves S.J."/>
            <person name="Beiko R.G."/>
            <person name="Coutinho P."/>
            <person name="Dacks J.B."/>
            <person name="Durnford D.G."/>
            <person name="Fast N.M."/>
            <person name="Green B.R."/>
            <person name="Grisdale C."/>
            <person name="Hempe F."/>
            <person name="Henrissat B."/>
            <person name="Hoppner M.P."/>
            <person name="Ishida K.-I."/>
            <person name="Kim E."/>
            <person name="Koreny L."/>
            <person name="Kroth P.G."/>
            <person name="Liu Y."/>
            <person name="Malik S.-B."/>
            <person name="Maier U.G."/>
            <person name="McRose D."/>
            <person name="Mock T."/>
            <person name="Neilson J.A."/>
            <person name="Onodera N.T."/>
            <person name="Poole A.M."/>
            <person name="Pritham E.J."/>
            <person name="Richards T.A."/>
            <person name="Rocap G."/>
            <person name="Roy S.W."/>
            <person name="Sarai C."/>
            <person name="Schaack S."/>
            <person name="Shirato S."/>
            <person name="Slamovits C.H."/>
            <person name="Spencer D.F."/>
            <person name="Suzuki S."/>
            <person name="Worden A.Z."/>
            <person name="Zauner S."/>
            <person name="Barry K."/>
            <person name="Bell C."/>
            <person name="Bharti A.K."/>
            <person name="Crow J.A."/>
            <person name="Grimwood J."/>
            <person name="Kramer R."/>
            <person name="Lindquist E."/>
            <person name="Lucas S."/>
            <person name="Salamov A."/>
            <person name="McFadden G.I."/>
            <person name="Lane C.E."/>
            <person name="Keeling P.J."/>
            <person name="Gray M.W."/>
            <person name="Grigoriev I.V."/>
            <person name="Archibald J.M."/>
        </authorList>
    </citation>
    <scope>NUCLEOTIDE SEQUENCE</scope>
    <source>
        <strain evidence="4">CCMP2712</strain>
    </source>
</reference>
<dbReference type="KEGG" id="gtt:GUITHDRAFT_107688"/>
<evidence type="ECO:0000256" key="1">
    <source>
        <dbReference type="SAM" id="MobiDB-lite"/>
    </source>
</evidence>
<dbReference type="EnsemblProtists" id="EKX46484">
    <property type="protein sequence ID" value="EKX46484"/>
    <property type="gene ID" value="GUITHDRAFT_107688"/>
</dbReference>
<feature type="region of interest" description="Disordered" evidence="1">
    <location>
        <begin position="199"/>
        <end position="260"/>
    </location>
</feature>
<feature type="compositionally biased region" description="Basic and acidic residues" evidence="1">
    <location>
        <begin position="1"/>
        <end position="10"/>
    </location>
</feature>
<dbReference type="HOGENOM" id="CLU_1126301_0_0_1"/>
<feature type="region of interest" description="Disordered" evidence="1">
    <location>
        <begin position="1"/>
        <end position="58"/>
    </location>
</feature>
<dbReference type="GeneID" id="17303164"/>
<reference evidence="3" key="3">
    <citation type="submission" date="2015-06" db="UniProtKB">
        <authorList>
            <consortium name="EnsemblProtists"/>
        </authorList>
    </citation>
    <scope>IDENTIFICATION</scope>
</reference>
<organism evidence="2">
    <name type="scientific">Guillardia theta (strain CCMP2712)</name>
    <name type="common">Cryptophyte</name>
    <dbReference type="NCBI Taxonomy" id="905079"/>
    <lineage>
        <taxon>Eukaryota</taxon>
        <taxon>Cryptophyceae</taxon>
        <taxon>Pyrenomonadales</taxon>
        <taxon>Geminigeraceae</taxon>
        <taxon>Guillardia</taxon>
    </lineage>
</organism>